<keyword evidence="9" id="KW-0508">mRNA splicing</keyword>
<dbReference type="Gene3D" id="1.20.120.1080">
    <property type="match status" value="1"/>
</dbReference>
<evidence type="ECO:0000256" key="7">
    <source>
        <dbReference type="ARBA" id="ARBA00022806"/>
    </source>
</evidence>
<dbReference type="PROSITE" id="PS51194">
    <property type="entry name" value="HELICASE_CTER"/>
    <property type="match status" value="1"/>
</dbReference>
<dbReference type="SMART" id="SM00487">
    <property type="entry name" value="DEXDc"/>
    <property type="match status" value="1"/>
</dbReference>
<dbReference type="InterPro" id="IPR011709">
    <property type="entry name" value="DEAD-box_helicase_OB_fold"/>
</dbReference>
<dbReference type="GO" id="GO:0016787">
    <property type="term" value="F:hydrolase activity"/>
    <property type="evidence" value="ECO:0007669"/>
    <property type="project" value="UniProtKB-KW"/>
</dbReference>
<evidence type="ECO:0000259" key="16">
    <source>
        <dbReference type="PROSITE" id="PS51194"/>
    </source>
</evidence>
<dbReference type="FunFam" id="3.40.50.300:FF:000726">
    <property type="entry name" value="Pre-mRNA-splicing factor ATP-dependent RNA helicase"/>
    <property type="match status" value="1"/>
</dbReference>
<comment type="subcellular location">
    <subcellularLocation>
        <location evidence="1">Nucleus</location>
    </subcellularLocation>
</comment>
<dbReference type="InterPro" id="IPR027417">
    <property type="entry name" value="P-loop_NTPase"/>
</dbReference>
<dbReference type="InterPro" id="IPR011545">
    <property type="entry name" value="DEAD/DEAH_box_helicase_dom"/>
</dbReference>
<evidence type="ECO:0000256" key="4">
    <source>
        <dbReference type="ARBA" id="ARBA00022728"/>
    </source>
</evidence>
<dbReference type="Gene3D" id="3.40.50.300">
    <property type="entry name" value="P-loop containing nucleotide triphosphate hydrolases"/>
    <property type="match status" value="2"/>
</dbReference>
<dbReference type="PROSITE" id="PS51192">
    <property type="entry name" value="HELICASE_ATP_BIND_1"/>
    <property type="match status" value="1"/>
</dbReference>
<keyword evidence="3" id="KW-0507">mRNA processing</keyword>
<evidence type="ECO:0000256" key="5">
    <source>
        <dbReference type="ARBA" id="ARBA00022741"/>
    </source>
</evidence>
<dbReference type="GO" id="GO:0005524">
    <property type="term" value="F:ATP binding"/>
    <property type="evidence" value="ECO:0007669"/>
    <property type="project" value="UniProtKB-KW"/>
</dbReference>
<feature type="compositionally biased region" description="Basic and acidic residues" evidence="14">
    <location>
        <begin position="135"/>
        <end position="146"/>
    </location>
</feature>
<keyword evidence="18" id="KW-1185">Reference proteome</keyword>
<evidence type="ECO:0000256" key="6">
    <source>
        <dbReference type="ARBA" id="ARBA00022801"/>
    </source>
</evidence>
<evidence type="ECO:0000256" key="8">
    <source>
        <dbReference type="ARBA" id="ARBA00022840"/>
    </source>
</evidence>
<dbReference type="Pfam" id="PF00270">
    <property type="entry name" value="DEAD"/>
    <property type="match status" value="1"/>
</dbReference>
<evidence type="ECO:0000313" key="17">
    <source>
        <dbReference type="EMBL" id="CAI0455727.1"/>
    </source>
</evidence>
<dbReference type="PROSITE" id="PS00690">
    <property type="entry name" value="DEAH_ATP_HELICASE"/>
    <property type="match status" value="1"/>
</dbReference>
<dbReference type="Pfam" id="PF00271">
    <property type="entry name" value="Helicase_C"/>
    <property type="match status" value="1"/>
</dbReference>
<dbReference type="FunFam" id="1.10.10.2130:FF:000001">
    <property type="entry name" value="Pre-mRNA-splicing factor ATP-dependent RNA helicase"/>
    <property type="match status" value="1"/>
</dbReference>
<evidence type="ECO:0000256" key="9">
    <source>
        <dbReference type="ARBA" id="ARBA00023187"/>
    </source>
</evidence>
<dbReference type="GO" id="GO:0006397">
    <property type="term" value="P:mRNA processing"/>
    <property type="evidence" value="ECO:0007669"/>
    <property type="project" value="UniProtKB-KW"/>
</dbReference>
<feature type="domain" description="Helicase C-terminal" evidence="16">
    <location>
        <begin position="507"/>
        <end position="695"/>
    </location>
</feature>
<dbReference type="GO" id="GO:0071006">
    <property type="term" value="C:U2-type catalytic step 1 spliceosome"/>
    <property type="evidence" value="ECO:0007669"/>
    <property type="project" value="UniProtKB-ARBA"/>
</dbReference>
<gene>
    <name evidence="17" type="ORF">LITE_LOCUS32469</name>
</gene>
<dbReference type="PANTHER" id="PTHR18934:SF208">
    <property type="entry name" value="RNA HELICASE"/>
    <property type="match status" value="1"/>
</dbReference>
<sequence length="957" mass="107906">MPNEPSVKTLVSEKLMSFLRFSHPLVVQYTAAISQNANSPEEIVDKLLEYGVDGGDDIRSLAADLFLSVSRSDKAAAKGSNSRRHEEKSLADLARKQRQYRLIVAESDGDDDDDHDSGAGGASSSKSASGVVGGEDDKKKRKATDDREVIRALRKKSRQEYLKKREKEKLQQLDDWIAEEKVLLEGLELSEVERLEYKHNKEILEATNKFSESVAGSDGGEYRFPEAYDGDGLIDQRRRFGAASKRDTGGFEKLESWEDHQLQKATVKFGSKNRKREADDYQLLFDDSLYKLEGQLLPGKSLDEEITQKLDYVSKKHIGDGRKCLPIYQFKDKLLQMIRDNQVLVIVGETGSGKTTQLPQYLHEAGYTKQGKIICTQPRRVAAMSVAARVAVEMGVKLGHEVGFKIRFEDCTSEKTVVEYMTDGMLLREFSSQPDLKNCSVIMVDEAHERTVSTDIIFSLVKDLARQRSDLKLLISSATLDAEKFSDYFDCAPILEIPGRQYPVDILYKQPVDEILEEAVAATLHIHVTQQPGDILVFLTGQEDIETVEEMLREKVKHYGSKMGELIIHPLFANLPTELQARIFDPIPEKARKVILATNIAETSLTIEGIRYVIDSGLCKLSSYSPRTDMGSLQVTDISKASAMQRAGRAGRTGPGKCIRLYAPDHFQNQMEDNCVPEIQRSDIVSVVLTLKALGINDFKNFDFMDPPSDESMIKALELLYALGALNSKGDLTRIGKLMAEFPLDPKLSRMLIAAEKYGCAEEVMTIAAMLSVDNAIFYSPKNLQAMAENAKKRFEDGDVGDHIALLRVYNSWKETDFSSGWCRENFIQARSMKRARDVRDQLMNLMEKAGIELNSNPNDLDAIKKAIMSGFFPHIGILQGSGSYRILKGLQNVQIHPKSGMARVQPNPRWVVFHELVLTRKEYMRHVSEVKPKWLLEIAPHYYERKELEKFFPRQL</sequence>
<dbReference type="EC" id="3.6.4.13" evidence="2"/>
<evidence type="ECO:0000256" key="14">
    <source>
        <dbReference type="SAM" id="MobiDB-lite"/>
    </source>
</evidence>
<dbReference type="CDD" id="cd18791">
    <property type="entry name" value="SF2_C_RHA"/>
    <property type="match status" value="1"/>
</dbReference>
<dbReference type="Pfam" id="PF04408">
    <property type="entry name" value="WHD_HA2"/>
    <property type="match status" value="1"/>
</dbReference>
<dbReference type="InterPro" id="IPR014001">
    <property type="entry name" value="Helicase_ATP-bd"/>
</dbReference>
<feature type="region of interest" description="Disordered" evidence="14">
    <location>
        <begin position="106"/>
        <end position="146"/>
    </location>
</feature>
<keyword evidence="10" id="KW-0539">Nucleus</keyword>
<dbReference type="PANTHER" id="PTHR18934">
    <property type="entry name" value="ATP-DEPENDENT RNA HELICASE"/>
    <property type="match status" value="1"/>
</dbReference>
<dbReference type="SMART" id="SM00847">
    <property type="entry name" value="HA2"/>
    <property type="match status" value="1"/>
</dbReference>
<dbReference type="FunFam" id="3.40.50.300:FF:000007">
    <property type="entry name" value="Pre-mRNA-splicing factor ATP-dependent RNA helicase"/>
    <property type="match status" value="1"/>
</dbReference>
<evidence type="ECO:0000256" key="3">
    <source>
        <dbReference type="ARBA" id="ARBA00022664"/>
    </source>
</evidence>
<comment type="caution">
    <text evidence="17">The sequence shown here is derived from an EMBL/GenBank/DDBJ whole genome shotgun (WGS) entry which is preliminary data.</text>
</comment>
<feature type="domain" description="Helicase ATP-binding" evidence="15">
    <location>
        <begin position="335"/>
        <end position="498"/>
    </location>
</feature>
<dbReference type="InterPro" id="IPR048333">
    <property type="entry name" value="HA2_WH"/>
</dbReference>
<dbReference type="AlphaFoldDB" id="A0AAV0NBA7"/>
<dbReference type="Pfam" id="PF07717">
    <property type="entry name" value="OB_NTP_bind"/>
    <property type="match status" value="1"/>
</dbReference>
<keyword evidence="4" id="KW-0747">Spliceosome</keyword>
<protein>
    <recommendedName>
        <fullName evidence="2">RNA helicase</fullName>
        <ecNumber evidence="2">3.6.4.13</ecNumber>
    </recommendedName>
    <alternativeName>
        <fullName evidence="13">DEAH RNA helicase homolog PRP2</fullName>
    </alternativeName>
</protein>
<evidence type="ECO:0000256" key="1">
    <source>
        <dbReference type="ARBA" id="ARBA00004123"/>
    </source>
</evidence>
<evidence type="ECO:0000256" key="10">
    <source>
        <dbReference type="ARBA" id="ARBA00023242"/>
    </source>
</evidence>
<dbReference type="Proteomes" id="UP001154282">
    <property type="component" value="Unassembled WGS sequence"/>
</dbReference>
<evidence type="ECO:0000256" key="12">
    <source>
        <dbReference type="ARBA" id="ARBA00061257"/>
    </source>
</evidence>
<dbReference type="InterPro" id="IPR001650">
    <property type="entry name" value="Helicase_C-like"/>
</dbReference>
<dbReference type="GO" id="GO:0008380">
    <property type="term" value="P:RNA splicing"/>
    <property type="evidence" value="ECO:0007669"/>
    <property type="project" value="UniProtKB-KW"/>
</dbReference>
<dbReference type="InterPro" id="IPR007502">
    <property type="entry name" value="Helicase-assoc_dom"/>
</dbReference>
<evidence type="ECO:0000313" key="18">
    <source>
        <dbReference type="Proteomes" id="UP001154282"/>
    </source>
</evidence>
<dbReference type="Pfam" id="PF21010">
    <property type="entry name" value="HA2_C"/>
    <property type="match status" value="1"/>
</dbReference>
<dbReference type="SMART" id="SM00490">
    <property type="entry name" value="HELICc"/>
    <property type="match status" value="1"/>
</dbReference>
<name>A0AAV0NBA7_9ROSI</name>
<reference evidence="17" key="1">
    <citation type="submission" date="2022-08" db="EMBL/GenBank/DDBJ databases">
        <authorList>
            <person name="Gutierrez-Valencia J."/>
        </authorList>
    </citation>
    <scope>NUCLEOTIDE SEQUENCE</scope>
</reference>
<comment type="similarity">
    <text evidence="12">Belongs to the DEAD box helicase family. DEAH subfamily. PRP2 sub-subfamily.</text>
</comment>
<evidence type="ECO:0000256" key="11">
    <source>
        <dbReference type="ARBA" id="ARBA00047984"/>
    </source>
</evidence>
<organism evidence="17 18">
    <name type="scientific">Linum tenue</name>
    <dbReference type="NCBI Taxonomy" id="586396"/>
    <lineage>
        <taxon>Eukaryota</taxon>
        <taxon>Viridiplantae</taxon>
        <taxon>Streptophyta</taxon>
        <taxon>Embryophyta</taxon>
        <taxon>Tracheophyta</taxon>
        <taxon>Spermatophyta</taxon>
        <taxon>Magnoliopsida</taxon>
        <taxon>eudicotyledons</taxon>
        <taxon>Gunneridae</taxon>
        <taxon>Pentapetalae</taxon>
        <taxon>rosids</taxon>
        <taxon>fabids</taxon>
        <taxon>Malpighiales</taxon>
        <taxon>Linaceae</taxon>
        <taxon>Linum</taxon>
    </lineage>
</organism>
<comment type="catalytic activity">
    <reaction evidence="11">
        <text>ATP + H2O = ADP + phosphate + H(+)</text>
        <dbReference type="Rhea" id="RHEA:13065"/>
        <dbReference type="ChEBI" id="CHEBI:15377"/>
        <dbReference type="ChEBI" id="CHEBI:15378"/>
        <dbReference type="ChEBI" id="CHEBI:30616"/>
        <dbReference type="ChEBI" id="CHEBI:43474"/>
        <dbReference type="ChEBI" id="CHEBI:456216"/>
        <dbReference type="EC" id="3.6.4.13"/>
    </reaction>
</comment>
<dbReference type="GO" id="GO:0003724">
    <property type="term" value="F:RNA helicase activity"/>
    <property type="evidence" value="ECO:0007669"/>
    <property type="project" value="UniProtKB-EC"/>
</dbReference>
<evidence type="ECO:0000256" key="13">
    <source>
        <dbReference type="ARBA" id="ARBA00077342"/>
    </source>
</evidence>
<evidence type="ECO:0000256" key="2">
    <source>
        <dbReference type="ARBA" id="ARBA00012552"/>
    </source>
</evidence>
<dbReference type="SUPFAM" id="SSF52540">
    <property type="entry name" value="P-loop containing nucleoside triphosphate hydrolases"/>
    <property type="match status" value="1"/>
</dbReference>
<keyword evidence="6" id="KW-0378">Hydrolase</keyword>
<proteinExistence type="inferred from homology"/>
<dbReference type="GO" id="GO:0071013">
    <property type="term" value="C:catalytic step 2 spliceosome"/>
    <property type="evidence" value="ECO:0007669"/>
    <property type="project" value="TreeGrafter"/>
</dbReference>
<dbReference type="GO" id="GO:0003723">
    <property type="term" value="F:RNA binding"/>
    <property type="evidence" value="ECO:0007669"/>
    <property type="project" value="TreeGrafter"/>
</dbReference>
<keyword evidence="7" id="KW-0347">Helicase</keyword>
<evidence type="ECO:0000259" key="15">
    <source>
        <dbReference type="PROSITE" id="PS51192"/>
    </source>
</evidence>
<keyword evidence="5" id="KW-0547">Nucleotide-binding</keyword>
<dbReference type="FunFam" id="1.20.120.1080:FF:000001">
    <property type="entry name" value="Pre-mRNA-splicing factor ATP-dependent RNA helicase"/>
    <property type="match status" value="1"/>
</dbReference>
<keyword evidence="8" id="KW-0067">ATP-binding</keyword>
<dbReference type="InterPro" id="IPR002464">
    <property type="entry name" value="DNA/RNA_helicase_DEAH_CS"/>
</dbReference>
<accession>A0AAV0NBA7</accession>
<dbReference type="EMBL" id="CAMGYJ010000008">
    <property type="protein sequence ID" value="CAI0455727.1"/>
    <property type="molecule type" value="Genomic_DNA"/>
</dbReference>